<reference evidence="8 9" key="1">
    <citation type="submission" date="2024-03" db="EMBL/GenBank/DDBJ databases">
        <authorList>
            <person name="Gkanogiannis A."/>
            <person name="Becerra Lopez-Lavalle L."/>
        </authorList>
    </citation>
    <scope>NUCLEOTIDE SEQUENCE [LARGE SCALE GENOMIC DNA]</scope>
</reference>
<feature type="compositionally biased region" description="Low complexity" evidence="6">
    <location>
        <begin position="365"/>
        <end position="385"/>
    </location>
</feature>
<dbReference type="Gene3D" id="3.40.50.300">
    <property type="entry name" value="P-loop containing nucleotide triphosphate hydrolases"/>
    <property type="match status" value="1"/>
</dbReference>
<evidence type="ECO:0000256" key="4">
    <source>
        <dbReference type="ARBA" id="ARBA00022840"/>
    </source>
</evidence>
<dbReference type="InterPro" id="IPR003593">
    <property type="entry name" value="AAA+_ATPase"/>
</dbReference>
<accession>A0ABP0XU21</accession>
<evidence type="ECO:0000256" key="6">
    <source>
        <dbReference type="SAM" id="MobiDB-lite"/>
    </source>
</evidence>
<dbReference type="PANTHER" id="PTHR45644:SF78">
    <property type="entry name" value="P-LOOP CONTAINING NUCLEOSIDE TRIPHOSPHATE HYDROLASES SUPERFAMILY PROTEIN"/>
    <property type="match status" value="1"/>
</dbReference>
<organism evidence="8 9">
    <name type="scientific">Citrullus colocynthis</name>
    <name type="common">colocynth</name>
    <dbReference type="NCBI Taxonomy" id="252529"/>
    <lineage>
        <taxon>Eukaryota</taxon>
        <taxon>Viridiplantae</taxon>
        <taxon>Streptophyta</taxon>
        <taxon>Embryophyta</taxon>
        <taxon>Tracheophyta</taxon>
        <taxon>Spermatophyta</taxon>
        <taxon>Magnoliopsida</taxon>
        <taxon>eudicotyledons</taxon>
        <taxon>Gunneridae</taxon>
        <taxon>Pentapetalae</taxon>
        <taxon>rosids</taxon>
        <taxon>fabids</taxon>
        <taxon>Cucurbitales</taxon>
        <taxon>Cucurbitaceae</taxon>
        <taxon>Benincaseae</taxon>
        <taxon>Citrullus</taxon>
    </lineage>
</organism>
<evidence type="ECO:0000313" key="8">
    <source>
        <dbReference type="EMBL" id="CAK9310223.1"/>
    </source>
</evidence>
<name>A0ABP0XU21_9ROSI</name>
<feature type="region of interest" description="Disordered" evidence="6">
    <location>
        <begin position="290"/>
        <end position="339"/>
    </location>
</feature>
<evidence type="ECO:0000313" key="9">
    <source>
        <dbReference type="Proteomes" id="UP001642487"/>
    </source>
</evidence>
<gene>
    <name evidence="8" type="ORF">CITCOLO1_LOCUS1840</name>
</gene>
<dbReference type="InterPro" id="IPR051701">
    <property type="entry name" value="Mito_OM_Translocase_MSP1"/>
</dbReference>
<feature type="compositionally biased region" description="Basic and acidic residues" evidence="6">
    <location>
        <begin position="434"/>
        <end position="447"/>
    </location>
</feature>
<sequence length="1025" mass="115104">MSAVSFDLIVVEVEEVAMYARRIKCRNQRWDLVFRPSKYLSRPNGLDGGYYQYLNCKSFSRSRFVRDNSITRHLLASLGARGGYLNCQANLDRTSNSFLRSAQLRQYSSEGDGRNASEGKHVKDAANFGKGKAREEVIREDVKHTDHHAELGVQDQKEWLKNEKLAMESKKQESPFITRRERFKNEFLRRIVPWEKISVSWDTFPYYLNEQSKNLLVECAASHLKHKNLTSLYGTRLTSSSGRILLQSIPGTELYRERLVRALARHLKVPLLVLDSSVLAPYDFGDDCSSECESDDEAESGEDCASDSEDENENSATNEEWTSSGESKSDCSESDEVDVEATAEAALKKLIPCNIEEFEKRVNGESDSSSESSSKSEPSETSVKSNRPLRKGDRVKYVGPSIHVEADKRPLSNGQRGEVYEVDGDRVAVILDVNDVKPDGNKDEKSSESPPKPPIYWIHAKDIEHDLDTRSKDCIIAMEVLSEVVNSMQPIIVYFPDSSQWLSRAVPKANRREYVQKMEEIFDKISGPVVLICGQNKIESGSKEKEKFTMILPNVARIAKLPLSLKRLTEGLKATKRSEDSKIYKLFTNVLCLHPPKEEEVLRAFNKQLEEDRRIVISRSNLNELHKVLEENELSCLELLHVITDGVILTKKNAEKVVGWAKNHYLSSCLLPSIKGDRLQLPRESLEIAIARLKDQEITSQKPSQSLKNLAKDEYESNFVSAVVPSGEIGVKFEDIGALEDVKKALNELVILPMRRPELFSHGNLLRPCKGILLFGPPGTGKTLLAKALATEAGANFISITGSTLTSKWFGDAEKLTKALFSFASKLAPVIIFVDEVDSLLGARGGAFEHEATRRMRNEFMAAWDGLRTKDSQRILILGATNRPFDLDDAVIRRLPRRIYVDLPDAANRMKILKIFLAQENVVPDFQFDELANATEGYSGSDLKNLCIAAAYRPVQELLEEENQGGQKDSAVSLRPLNLDDFIKSKAKVGPSVAFDATSMNELRKWNEQYGEGGSRRKSPFGFGD</sequence>
<dbReference type="PANTHER" id="PTHR45644">
    <property type="entry name" value="AAA ATPASE, PUTATIVE (AFU_ORTHOLOGUE AFUA_2G12920)-RELATED-RELATED"/>
    <property type="match status" value="1"/>
</dbReference>
<evidence type="ECO:0000256" key="1">
    <source>
        <dbReference type="ARBA" id="ARBA00004572"/>
    </source>
</evidence>
<evidence type="ECO:0000256" key="3">
    <source>
        <dbReference type="ARBA" id="ARBA00022787"/>
    </source>
</evidence>
<feature type="compositionally biased region" description="Acidic residues" evidence="6">
    <location>
        <begin position="290"/>
        <end position="313"/>
    </location>
</feature>
<keyword evidence="9" id="KW-1185">Reference proteome</keyword>
<dbReference type="PROSITE" id="PS00674">
    <property type="entry name" value="AAA"/>
    <property type="match status" value="1"/>
</dbReference>
<dbReference type="InterPro" id="IPR003960">
    <property type="entry name" value="ATPase_AAA_CS"/>
</dbReference>
<dbReference type="InterPro" id="IPR041569">
    <property type="entry name" value="AAA_lid_3"/>
</dbReference>
<feature type="region of interest" description="Disordered" evidence="6">
    <location>
        <begin position="433"/>
        <end position="455"/>
    </location>
</feature>
<evidence type="ECO:0000259" key="7">
    <source>
        <dbReference type="SMART" id="SM00382"/>
    </source>
</evidence>
<feature type="domain" description="AAA+ ATPase" evidence="7">
    <location>
        <begin position="768"/>
        <end position="905"/>
    </location>
</feature>
<dbReference type="InterPro" id="IPR003959">
    <property type="entry name" value="ATPase_AAA_core"/>
</dbReference>
<keyword evidence="3" id="KW-0472">Membrane</keyword>
<dbReference type="Pfam" id="PF17862">
    <property type="entry name" value="AAA_lid_3"/>
    <property type="match status" value="1"/>
</dbReference>
<dbReference type="Proteomes" id="UP001642487">
    <property type="component" value="Chromosome 1"/>
</dbReference>
<comment type="subcellular location">
    <subcellularLocation>
        <location evidence="1">Mitochondrion outer membrane</location>
        <topology evidence="1">Single-pass membrane protein</topology>
    </subcellularLocation>
</comment>
<keyword evidence="4" id="KW-0067">ATP-binding</keyword>
<evidence type="ECO:0000256" key="5">
    <source>
        <dbReference type="ARBA" id="ARBA00023128"/>
    </source>
</evidence>
<dbReference type="SUPFAM" id="SSF52540">
    <property type="entry name" value="P-loop containing nucleoside triphosphate hydrolases"/>
    <property type="match status" value="1"/>
</dbReference>
<dbReference type="SMART" id="SM00382">
    <property type="entry name" value="AAA"/>
    <property type="match status" value="1"/>
</dbReference>
<keyword evidence="5" id="KW-0496">Mitochondrion</keyword>
<evidence type="ECO:0000256" key="2">
    <source>
        <dbReference type="ARBA" id="ARBA00022741"/>
    </source>
</evidence>
<keyword evidence="3" id="KW-1000">Mitochondrion outer membrane</keyword>
<keyword evidence="2" id="KW-0547">Nucleotide-binding</keyword>
<protein>
    <recommendedName>
        <fullName evidence="7">AAA+ ATPase domain-containing protein</fullName>
    </recommendedName>
</protein>
<dbReference type="Pfam" id="PF00004">
    <property type="entry name" value="AAA"/>
    <property type="match status" value="1"/>
</dbReference>
<proteinExistence type="predicted"/>
<feature type="region of interest" description="Disordered" evidence="6">
    <location>
        <begin position="361"/>
        <end position="401"/>
    </location>
</feature>
<dbReference type="Gene3D" id="1.10.8.60">
    <property type="match status" value="1"/>
</dbReference>
<dbReference type="InterPro" id="IPR027417">
    <property type="entry name" value="P-loop_NTPase"/>
</dbReference>
<dbReference type="EMBL" id="OZ021735">
    <property type="protein sequence ID" value="CAK9310223.1"/>
    <property type="molecule type" value="Genomic_DNA"/>
</dbReference>